<protein>
    <submittedName>
        <fullName evidence="2">Hydrolase</fullName>
    </submittedName>
</protein>
<dbReference type="Proteomes" id="UP000029629">
    <property type="component" value="Unassembled WGS sequence"/>
</dbReference>
<dbReference type="PANTHER" id="PTHR43798">
    <property type="entry name" value="MONOACYLGLYCEROL LIPASE"/>
    <property type="match status" value="1"/>
</dbReference>
<proteinExistence type="predicted"/>
<dbReference type="InterPro" id="IPR029058">
    <property type="entry name" value="AB_hydrolase_fold"/>
</dbReference>
<keyword evidence="2" id="KW-0378">Hydrolase</keyword>
<evidence type="ECO:0000259" key="1">
    <source>
        <dbReference type="Pfam" id="PF00561"/>
    </source>
</evidence>
<dbReference type="InterPro" id="IPR050266">
    <property type="entry name" value="AB_hydrolase_sf"/>
</dbReference>
<dbReference type="InterPro" id="IPR000073">
    <property type="entry name" value="AB_hydrolase_1"/>
</dbReference>
<accession>A0A095ZDY3</accession>
<name>A0A095ZDY3_9BURK</name>
<gene>
    <name evidence="2" type="ORF">HMPREF2130_00155</name>
</gene>
<dbReference type="EMBL" id="JRNI01000001">
    <property type="protein sequence ID" value="KGF32601.1"/>
    <property type="molecule type" value="Genomic_DNA"/>
</dbReference>
<evidence type="ECO:0000313" key="3">
    <source>
        <dbReference type="Proteomes" id="UP000029629"/>
    </source>
</evidence>
<keyword evidence="3" id="KW-1185">Reference proteome</keyword>
<feature type="domain" description="AB hydrolase-1" evidence="1">
    <location>
        <begin position="24"/>
        <end position="244"/>
    </location>
</feature>
<dbReference type="Gene3D" id="3.40.50.1820">
    <property type="entry name" value="alpha/beta hydrolase"/>
    <property type="match status" value="1"/>
</dbReference>
<dbReference type="AlphaFoldDB" id="A0A095ZDY3"/>
<sequence>MSELQEQSINGLTQAFIDEGEGQALVLIHGSLCDYRYWRFQAPTLAAKCRLIIPSLRHYWPLNEPEAIGFSAEQHAADLLNLLQHLGIEKAHLLGHSRGAAVAVRMAQQAPEHIASLILADPGLRNPQELQEGIHWKASALQLIQSGAVDEGLEIFIDAVSGEGTWAKMVPWFKRMVRNNANTLELQQYEQAVLFDKEALTPLAQFQISLIGGAQSPAPFPHIIRELSALWPEAAVYILENATHGMNLAMPQRFNQAVLTHLGLD</sequence>
<dbReference type="Pfam" id="PF00561">
    <property type="entry name" value="Abhydrolase_1"/>
    <property type="match status" value="1"/>
</dbReference>
<evidence type="ECO:0000313" key="2">
    <source>
        <dbReference type="EMBL" id="KGF32601.1"/>
    </source>
</evidence>
<reference evidence="2 3" key="1">
    <citation type="submission" date="2014-07" db="EMBL/GenBank/DDBJ databases">
        <authorList>
            <person name="McCorrison J."/>
            <person name="Sanka R."/>
            <person name="Torralba M."/>
            <person name="Gillis M."/>
            <person name="Haft D.H."/>
            <person name="Methe B."/>
            <person name="Sutton G."/>
            <person name="Nelson K.E."/>
        </authorList>
    </citation>
    <scope>NUCLEOTIDE SEQUENCE [LARGE SCALE GENOMIC DNA]</scope>
    <source>
        <strain evidence="2 3">DNF00040</strain>
    </source>
</reference>
<dbReference type="GO" id="GO:0016787">
    <property type="term" value="F:hydrolase activity"/>
    <property type="evidence" value="ECO:0007669"/>
    <property type="project" value="UniProtKB-KW"/>
</dbReference>
<dbReference type="SUPFAM" id="SSF53474">
    <property type="entry name" value="alpha/beta-Hydrolases"/>
    <property type="match status" value="1"/>
</dbReference>
<dbReference type="eggNOG" id="COG0596">
    <property type="taxonomic scope" value="Bacteria"/>
</dbReference>
<dbReference type="OrthoDB" id="6117067at2"/>
<comment type="caution">
    <text evidence="2">The sequence shown here is derived from an EMBL/GenBank/DDBJ whole genome shotgun (WGS) entry which is preliminary data.</text>
</comment>
<dbReference type="RefSeq" id="WP_052043519.1">
    <property type="nucleotide sequence ID" value="NZ_JRNI01000001.1"/>
</dbReference>
<organism evidence="2 3">
    <name type="scientific">Oligella urethralis DNF00040</name>
    <dbReference type="NCBI Taxonomy" id="1401065"/>
    <lineage>
        <taxon>Bacteria</taxon>
        <taxon>Pseudomonadati</taxon>
        <taxon>Pseudomonadota</taxon>
        <taxon>Betaproteobacteria</taxon>
        <taxon>Burkholderiales</taxon>
        <taxon>Alcaligenaceae</taxon>
        <taxon>Oligella</taxon>
    </lineage>
</organism>